<dbReference type="EMBL" id="HBGA01019801">
    <property type="protein sequence ID" value="CAD8996621.1"/>
    <property type="molecule type" value="Transcribed_RNA"/>
</dbReference>
<name>A0A7S1I024_9EUGL</name>
<reference evidence="1" key="1">
    <citation type="submission" date="2021-01" db="EMBL/GenBank/DDBJ databases">
        <authorList>
            <person name="Corre E."/>
            <person name="Pelletier E."/>
            <person name="Niang G."/>
            <person name="Scheremetjew M."/>
            <person name="Finn R."/>
            <person name="Kale V."/>
            <person name="Holt S."/>
            <person name="Cochrane G."/>
            <person name="Meng A."/>
            <person name="Brown T."/>
            <person name="Cohen L."/>
        </authorList>
    </citation>
    <scope>NUCLEOTIDE SEQUENCE</scope>
    <source>
        <strain evidence="1">NIES-381</strain>
    </source>
</reference>
<protein>
    <submittedName>
        <fullName evidence="1">Uncharacterized protein</fullName>
    </submittedName>
</protein>
<gene>
    <name evidence="1" type="ORF">EGYM00392_LOCUS7683</name>
</gene>
<sequence>MATSTEQTMRPRDLLPYNAARTFWPSASMSSAFKAGKGRAMPTREMMTVSPTFTSKVPLRGFSGLMSTVTPFAPSLMIFSSLVARVLNAPQDLQASMVTF</sequence>
<dbReference type="AlphaFoldDB" id="A0A7S1I024"/>
<organism evidence="1">
    <name type="scientific">Eutreptiella gymnastica</name>
    <dbReference type="NCBI Taxonomy" id="73025"/>
    <lineage>
        <taxon>Eukaryota</taxon>
        <taxon>Discoba</taxon>
        <taxon>Euglenozoa</taxon>
        <taxon>Euglenida</taxon>
        <taxon>Spirocuta</taxon>
        <taxon>Euglenophyceae</taxon>
        <taxon>Eutreptiales</taxon>
        <taxon>Eutreptiaceae</taxon>
        <taxon>Eutreptiella</taxon>
    </lineage>
</organism>
<evidence type="ECO:0000313" key="1">
    <source>
        <dbReference type="EMBL" id="CAD8996621.1"/>
    </source>
</evidence>
<proteinExistence type="predicted"/>
<accession>A0A7S1I024</accession>